<keyword evidence="2" id="KW-1185">Reference proteome</keyword>
<comment type="caution">
    <text evidence="1">The sequence shown here is derived from an EMBL/GenBank/DDBJ whole genome shotgun (WGS) entry which is preliminary data.</text>
</comment>
<dbReference type="EMBL" id="PUEJ01000013">
    <property type="protein sequence ID" value="PRH84458.1"/>
    <property type="molecule type" value="Genomic_DNA"/>
</dbReference>
<dbReference type="AlphaFoldDB" id="A0A2S9Q515"/>
<name>A0A2S9Q515_9HYPH</name>
<evidence type="ECO:0000313" key="1">
    <source>
        <dbReference type="EMBL" id="PRH84458.1"/>
    </source>
</evidence>
<gene>
    <name evidence="1" type="ORF">C5L14_26770</name>
</gene>
<protein>
    <recommendedName>
        <fullName evidence="3">DUF2946 domain-containing protein</fullName>
    </recommendedName>
</protein>
<evidence type="ECO:0000313" key="2">
    <source>
        <dbReference type="Proteomes" id="UP000237682"/>
    </source>
</evidence>
<reference evidence="1 2" key="1">
    <citation type="submission" date="2018-02" db="EMBL/GenBank/DDBJ databases">
        <title>Whole genome sequencing of endophytic bacterium.</title>
        <authorList>
            <person name="Eedara R."/>
            <person name="Podile A.R."/>
        </authorList>
    </citation>
    <scope>NUCLEOTIDE SEQUENCE [LARGE SCALE GENOMIC DNA]</scope>
    <source>
        <strain evidence="1 2">RP1T</strain>
    </source>
</reference>
<accession>A0A2S9Q515</accession>
<dbReference type="Proteomes" id="UP000237682">
    <property type="component" value="Unassembled WGS sequence"/>
</dbReference>
<organism evidence="1 2">
    <name type="scientific">Labrys okinawensis</name>
    <dbReference type="NCBI Taxonomy" id="346911"/>
    <lineage>
        <taxon>Bacteria</taxon>
        <taxon>Pseudomonadati</taxon>
        <taxon>Pseudomonadota</taxon>
        <taxon>Alphaproteobacteria</taxon>
        <taxon>Hyphomicrobiales</taxon>
        <taxon>Xanthobacteraceae</taxon>
        <taxon>Labrys</taxon>
    </lineage>
</organism>
<sequence length="120" mass="12511">MLVTRWLLISRLLSIFMIVSLLIAPMAPFSAAVAAMPMPAADQATMAADMPCCPKGKPSLPGGQKSCPVALVCLAKCTAGDPIAGLIVAPAFETGTLAFFGNDRDKTPFVTAPPDRPPRL</sequence>
<evidence type="ECO:0008006" key="3">
    <source>
        <dbReference type="Google" id="ProtNLM"/>
    </source>
</evidence>
<proteinExistence type="predicted"/>